<dbReference type="InterPro" id="IPR021804">
    <property type="entry name" value="DUF3375"/>
</dbReference>
<keyword evidence="1" id="KW-0812">Transmembrane</keyword>
<name>A0ABU8DTG6_9ACTN</name>
<evidence type="ECO:0000256" key="1">
    <source>
        <dbReference type="SAM" id="Phobius"/>
    </source>
</evidence>
<gene>
    <name evidence="2" type="ORF">TEK04_09505</name>
</gene>
<organism evidence="2 3">
    <name type="scientific">Klenkia sesuvii</name>
    <dbReference type="NCBI Taxonomy" id="3103137"/>
    <lineage>
        <taxon>Bacteria</taxon>
        <taxon>Bacillati</taxon>
        <taxon>Actinomycetota</taxon>
        <taxon>Actinomycetes</taxon>
        <taxon>Geodermatophilales</taxon>
        <taxon>Geodermatophilaceae</taxon>
        <taxon>Klenkia</taxon>
    </lineage>
</organism>
<feature type="transmembrane region" description="Helical" evidence="1">
    <location>
        <begin position="21"/>
        <end position="40"/>
    </location>
</feature>
<dbReference type="EMBL" id="JBAPLU010000008">
    <property type="protein sequence ID" value="MEI4271958.1"/>
    <property type="molecule type" value="Genomic_DNA"/>
</dbReference>
<protein>
    <submittedName>
        <fullName evidence="2">DUF3375 domain-containing protein</fullName>
    </submittedName>
</protein>
<keyword evidence="1" id="KW-1133">Transmembrane helix</keyword>
<keyword evidence="1" id="KW-0472">Membrane</keyword>
<dbReference type="Pfam" id="PF11855">
    <property type="entry name" value="DUF3375"/>
    <property type="match status" value="1"/>
</dbReference>
<keyword evidence="3" id="KW-1185">Reference proteome</keyword>
<evidence type="ECO:0000313" key="2">
    <source>
        <dbReference type="EMBL" id="MEI4271958.1"/>
    </source>
</evidence>
<evidence type="ECO:0000313" key="3">
    <source>
        <dbReference type="Proteomes" id="UP001361570"/>
    </source>
</evidence>
<dbReference type="Proteomes" id="UP001361570">
    <property type="component" value="Unassembled WGS sequence"/>
</dbReference>
<comment type="caution">
    <text evidence="2">The sequence shown here is derived from an EMBL/GenBank/DDBJ whole genome shotgun (WGS) entry which is preliminary data.</text>
</comment>
<proteinExistence type="predicted"/>
<dbReference type="RefSeq" id="WP_336404096.1">
    <property type="nucleotide sequence ID" value="NZ_JBAPLU010000008.1"/>
</dbReference>
<reference evidence="2 3" key="1">
    <citation type="submission" date="2024-03" db="EMBL/GenBank/DDBJ databases">
        <title>Draft genome sequence of Klenkia sp. LSe6-5.</title>
        <authorList>
            <person name="Duangmal K."/>
            <person name="Chantavorakit T."/>
        </authorList>
    </citation>
    <scope>NUCLEOTIDE SEQUENCE [LARGE SCALE GENOMIC DNA]</scope>
    <source>
        <strain evidence="2 3">LSe6-5</strain>
    </source>
</reference>
<accession>A0ABU8DTG6</accession>
<sequence>MDLIDRHDEIVELRRRHPAWALLRAGTAPLVLVFLGAVFVEENTRSVSRSELIGRLEEFLQGLRSETGDDGAVRYARSAKEYLDDWAAPETGWLRAYYPPGADEQSYDATPAVEKSLSWLRTLQPAPFVGTESRLNTVVDLLRQMAFGAELDPQVRLAELHRRRTEIQQQIDDVEAGRLDVLDDVAQRDRYQQFTSTARELLADFRQVEENFRALDRGLREKIATWDGGKGELLDEVLGDRRGIADSDQGRSFRGFYDFLLSASRQDEFTDLLGRVLALPEIAGSDSWARHIHHDWLDAAGRTQSTVRQLSDQLRRFLDDQVWLENRRVMEVLHEIEVHALAVRDLAPGARSAPVPGSSVPSPEIPVVLPTERPLYRPRRRLALDSDGIAAATERADPAALYEQVYVDVARLRAAVADRLAREPVAALADIVADHPLEQGLAELIGYLSVQEGVATSFDPEQVDAVSWTGSDDVDRTAQVPRVVYTRVVERSNGGAPA</sequence>